<dbReference type="OrthoDB" id="9779910at2"/>
<dbReference type="SUPFAM" id="SSF53271">
    <property type="entry name" value="PRTase-like"/>
    <property type="match status" value="1"/>
</dbReference>
<comment type="similarity">
    <text evidence="1">Belongs to the ComF/GntX family.</text>
</comment>
<evidence type="ECO:0000259" key="3">
    <source>
        <dbReference type="Pfam" id="PF18912"/>
    </source>
</evidence>
<dbReference type="EMBL" id="RCZP01000056">
    <property type="protein sequence ID" value="TPG44246.1"/>
    <property type="molecule type" value="Genomic_DNA"/>
</dbReference>
<dbReference type="InterPro" id="IPR051910">
    <property type="entry name" value="ComF/GntX_DNA_util-trans"/>
</dbReference>
<feature type="domain" description="Double zinc ribbon" evidence="3">
    <location>
        <begin position="12"/>
        <end position="71"/>
    </location>
</feature>
<evidence type="ECO:0000259" key="2">
    <source>
        <dbReference type="Pfam" id="PF00156"/>
    </source>
</evidence>
<feature type="domain" description="Phosphoribosyltransferase" evidence="2">
    <location>
        <begin position="190"/>
        <end position="245"/>
    </location>
</feature>
<accession>A0A502F6A7</accession>
<evidence type="ECO:0000313" key="4">
    <source>
        <dbReference type="EMBL" id="TPG44246.1"/>
    </source>
</evidence>
<dbReference type="CDD" id="cd06223">
    <property type="entry name" value="PRTases_typeI"/>
    <property type="match status" value="1"/>
</dbReference>
<organism evidence="4 5">
    <name type="scientific">Muricoccus nepalensis</name>
    <dbReference type="NCBI Taxonomy" id="1854500"/>
    <lineage>
        <taxon>Bacteria</taxon>
        <taxon>Pseudomonadati</taxon>
        <taxon>Pseudomonadota</taxon>
        <taxon>Alphaproteobacteria</taxon>
        <taxon>Acetobacterales</taxon>
        <taxon>Roseomonadaceae</taxon>
        <taxon>Muricoccus</taxon>
    </lineage>
</organism>
<dbReference type="AlphaFoldDB" id="A0A502F6A7"/>
<proteinExistence type="inferred from homology"/>
<dbReference type="Pfam" id="PF18912">
    <property type="entry name" value="DZR_2"/>
    <property type="match status" value="1"/>
</dbReference>
<dbReference type="PANTHER" id="PTHR47505:SF1">
    <property type="entry name" value="DNA UTILIZATION PROTEIN YHGH"/>
    <property type="match status" value="1"/>
</dbReference>
<evidence type="ECO:0000256" key="1">
    <source>
        <dbReference type="ARBA" id="ARBA00008007"/>
    </source>
</evidence>
<sequence>MGRLALRGGRGLLDALLPPHCLACDAPVLDQGTLCGGCFAGLHAIVAPLCHNCGLPFEHEGQAEDGLCPACIERPPAFERARPAFLYNEAATRLILPLKHGDRTELAGPLARWMAGAGAALLAEAEVLVPVPLHRRRLLTRRYNQSALLARRLGGIAGLPVVPDALRRLRATPALAHLGAAGRRAVMAGVIRAAPRAIPRITGRRVLLVDDVLTSGATADACAEALLEAGAARVEVLAVARVPDPRAAGRLA</sequence>
<name>A0A502F6A7_9PROT</name>
<comment type="caution">
    <text evidence="4">The sequence shown here is derived from an EMBL/GenBank/DDBJ whole genome shotgun (WGS) entry which is preliminary data.</text>
</comment>
<evidence type="ECO:0000313" key="5">
    <source>
        <dbReference type="Proteomes" id="UP000317078"/>
    </source>
</evidence>
<dbReference type="InterPro" id="IPR000836">
    <property type="entry name" value="PRTase_dom"/>
</dbReference>
<dbReference type="InterPro" id="IPR029057">
    <property type="entry name" value="PRTase-like"/>
</dbReference>
<dbReference type="PANTHER" id="PTHR47505">
    <property type="entry name" value="DNA UTILIZATION PROTEIN YHGH"/>
    <property type="match status" value="1"/>
</dbReference>
<keyword evidence="5" id="KW-1185">Reference proteome</keyword>
<reference evidence="4 5" key="1">
    <citation type="journal article" date="2019" name="Environ. Microbiol.">
        <title>Species interactions and distinct microbial communities in high Arctic permafrost affected cryosols are associated with the CH4 and CO2 gas fluxes.</title>
        <authorList>
            <person name="Altshuler I."/>
            <person name="Hamel J."/>
            <person name="Turney S."/>
            <person name="Magnuson E."/>
            <person name="Levesque R."/>
            <person name="Greer C."/>
            <person name="Whyte L.G."/>
        </authorList>
    </citation>
    <scope>NUCLEOTIDE SEQUENCE [LARGE SCALE GENOMIC DNA]</scope>
    <source>
        <strain evidence="4 5">S9.3B</strain>
    </source>
</reference>
<protein>
    <submittedName>
        <fullName evidence="4">ComF family protein</fullName>
    </submittedName>
</protein>
<gene>
    <name evidence="4" type="ORF">EAH89_27690</name>
</gene>
<dbReference type="Gene3D" id="3.40.50.2020">
    <property type="match status" value="1"/>
</dbReference>
<dbReference type="InterPro" id="IPR044005">
    <property type="entry name" value="DZR_2"/>
</dbReference>
<dbReference type="Pfam" id="PF00156">
    <property type="entry name" value="Pribosyltran"/>
    <property type="match status" value="1"/>
</dbReference>
<dbReference type="Proteomes" id="UP000317078">
    <property type="component" value="Unassembled WGS sequence"/>
</dbReference>